<proteinExistence type="predicted"/>
<reference evidence="2" key="1">
    <citation type="submission" date="2017-09" db="EMBL/GenBank/DDBJ databases">
        <title>Depth-based differentiation of microbial function through sediment-hosted aquifers and enrichment of novel symbionts in the deep terrestrial subsurface.</title>
        <authorList>
            <person name="Probst A.J."/>
            <person name="Ladd B."/>
            <person name="Jarett J.K."/>
            <person name="Geller-Mcgrath D.E."/>
            <person name="Sieber C.M.K."/>
            <person name="Emerson J.B."/>
            <person name="Anantharaman K."/>
            <person name="Thomas B.C."/>
            <person name="Malmstrom R."/>
            <person name="Stieglmeier M."/>
            <person name="Klingl A."/>
            <person name="Woyke T."/>
            <person name="Ryan C.M."/>
            <person name="Banfield J.F."/>
        </authorList>
    </citation>
    <scope>NUCLEOTIDE SEQUENCE [LARGE SCALE GENOMIC DNA]</scope>
</reference>
<sequence>MFEDFPNAGALLLWDLLARDRRLPPISGSVPYTADPVLWGHLPKGVFFITALTKTRRGFTCRITLYPSPACTETWLGDLLGLLVENFFPDEPAKKYVYPDRLLFQGEDKVSIIFREDV</sequence>
<gene>
    <name evidence="1" type="ORF">CO059_01450</name>
</gene>
<evidence type="ECO:0000313" key="2">
    <source>
        <dbReference type="Proteomes" id="UP000228781"/>
    </source>
</evidence>
<dbReference type="AlphaFoldDB" id="A0A2M8EJE6"/>
<evidence type="ECO:0000313" key="1">
    <source>
        <dbReference type="EMBL" id="PJC22866.1"/>
    </source>
</evidence>
<protein>
    <submittedName>
        <fullName evidence="1">Uncharacterized protein</fullName>
    </submittedName>
</protein>
<dbReference type="EMBL" id="PFSK01000017">
    <property type="protein sequence ID" value="PJC22866.1"/>
    <property type="molecule type" value="Genomic_DNA"/>
</dbReference>
<comment type="caution">
    <text evidence="1">The sequence shown here is derived from an EMBL/GenBank/DDBJ whole genome shotgun (WGS) entry which is preliminary data.</text>
</comment>
<accession>A0A2M8EJE6</accession>
<name>A0A2M8EJE6_UNCKA</name>
<organism evidence="1 2">
    <name type="scientific">candidate division WWE3 bacterium CG_4_9_14_0_2_um_filter_48_10</name>
    <dbReference type="NCBI Taxonomy" id="1975078"/>
    <lineage>
        <taxon>Bacteria</taxon>
        <taxon>Katanobacteria</taxon>
    </lineage>
</organism>
<dbReference type="Proteomes" id="UP000228781">
    <property type="component" value="Unassembled WGS sequence"/>
</dbReference>